<comment type="caution">
    <text evidence="1">The sequence shown here is derived from an EMBL/GenBank/DDBJ whole genome shotgun (WGS) entry which is preliminary data.</text>
</comment>
<evidence type="ECO:0000313" key="2">
    <source>
        <dbReference type="Proteomes" id="UP001177021"/>
    </source>
</evidence>
<protein>
    <submittedName>
        <fullName evidence="1">Uncharacterized protein</fullName>
    </submittedName>
</protein>
<organism evidence="1 2">
    <name type="scientific">Trifolium pratense</name>
    <name type="common">Red clover</name>
    <dbReference type="NCBI Taxonomy" id="57577"/>
    <lineage>
        <taxon>Eukaryota</taxon>
        <taxon>Viridiplantae</taxon>
        <taxon>Streptophyta</taxon>
        <taxon>Embryophyta</taxon>
        <taxon>Tracheophyta</taxon>
        <taxon>Spermatophyta</taxon>
        <taxon>Magnoliopsida</taxon>
        <taxon>eudicotyledons</taxon>
        <taxon>Gunneridae</taxon>
        <taxon>Pentapetalae</taxon>
        <taxon>rosids</taxon>
        <taxon>fabids</taxon>
        <taxon>Fabales</taxon>
        <taxon>Fabaceae</taxon>
        <taxon>Papilionoideae</taxon>
        <taxon>50 kb inversion clade</taxon>
        <taxon>NPAAA clade</taxon>
        <taxon>Hologalegina</taxon>
        <taxon>IRL clade</taxon>
        <taxon>Trifolieae</taxon>
        <taxon>Trifolium</taxon>
    </lineage>
</organism>
<evidence type="ECO:0000313" key="1">
    <source>
        <dbReference type="EMBL" id="CAJ2645975.1"/>
    </source>
</evidence>
<accession>A0ACB0JLI4</accession>
<dbReference type="EMBL" id="CASHSV030000109">
    <property type="protein sequence ID" value="CAJ2645975.1"/>
    <property type="molecule type" value="Genomic_DNA"/>
</dbReference>
<keyword evidence="2" id="KW-1185">Reference proteome</keyword>
<name>A0ACB0JLI4_TRIPR</name>
<reference evidence="1" key="1">
    <citation type="submission" date="2023-10" db="EMBL/GenBank/DDBJ databases">
        <authorList>
            <person name="Rodriguez Cubillos JULIANA M."/>
            <person name="De Vega J."/>
        </authorList>
    </citation>
    <scope>NUCLEOTIDE SEQUENCE</scope>
</reference>
<dbReference type="Proteomes" id="UP001177021">
    <property type="component" value="Unassembled WGS sequence"/>
</dbReference>
<proteinExistence type="predicted"/>
<gene>
    <name evidence="1" type="ORF">MILVUS5_LOCUS14778</name>
</gene>
<sequence>MKSEVRDDVCDWPLEFFKDYPSVCEDNEYENAFTFQEPQQEPLPQANTVDECDPFEGQIFNNDDEAYEFYSVFTRKNGFSIRRDQGWFKNERYVDQKGQGLKEVLKLQLAKKSCYYHVPGCRQTDHDTRNCPNKKKNIEVSPSQSPIK</sequence>